<accession>A0A9X7WK31</accession>
<sequence>MRLRFSPSDDEAAFSAARDTLLSEVARWLDASDEERAEVVGDIRIFLDWRYNYSTGLLDEFTDADIEEFLLGWCPRKLSVPPGQSECVCRAVGAYIEFMADTQRLVGGVGHARALSELARELAPAMREAMDDPANFGMAKSLFAGLGDVSEMSDEQMLAALQSRVEEHNALPLEQRRAATDRFFEQEPEPEPYELPFVHIPPPPADVAAAAAAAPLPAKVAALREYLGPAGKPLTGRGNLKLADGRALIELLDTGDQMDPRIGDRTFRTSSTADLPHLRFLLEVAKDAGAVRVHQRRLVPTKAWARRSAVQQATALIESVIQLGPLSSRVYYRNAFFDDLDQFLDEGIALWLSPLLLPDSAAPFADLVEVPKVMVAQQLTTPWLSPRERIDEQVERNLIRIFEALEVAGVLLWTDWIETAEPFGFSYKSGGAVALTALGRHVLPDYVDRIGLVLHRLEDLSEADATVLIDAMLSVPDTQHESVVAAWQPNLPALERVRLLTEAITAVQTAGARLIGFAALDMFDIGLVEPLVRQLLDTPVSGNAAMWLMAHERADMDSLGGFVDIGAMVDIFAVNLDDPDELCDLFTTGPDADQPFRLLDGMWRHPAPETAQVLDVLGEHLTDRKLAKAARKAAMRHRSWMANRG</sequence>
<gene>
    <name evidence="1" type="ORF">K3U94_10115</name>
</gene>
<reference evidence="1" key="1">
    <citation type="submission" date="2021-08" db="EMBL/GenBank/DDBJ databases">
        <title>Whole genome sequencing of non-tuberculosis mycobacteria type-strains.</title>
        <authorList>
            <person name="Igarashi Y."/>
            <person name="Osugi A."/>
            <person name="Mitarai S."/>
        </authorList>
    </citation>
    <scope>NUCLEOTIDE SEQUENCE</scope>
    <source>
        <strain evidence="1">JCM 30995</strain>
    </source>
</reference>
<dbReference type="AlphaFoldDB" id="A0A9X7WK31"/>
<dbReference type="EMBL" id="CP080997">
    <property type="protein sequence ID" value="QZA09541.1"/>
    <property type="molecule type" value="Genomic_DNA"/>
</dbReference>
<name>A0A9X7WK31_9MYCO</name>
<evidence type="ECO:0000313" key="1">
    <source>
        <dbReference type="EMBL" id="QZA09541.1"/>
    </source>
</evidence>
<evidence type="ECO:0000313" key="2">
    <source>
        <dbReference type="Proteomes" id="UP000825008"/>
    </source>
</evidence>
<proteinExistence type="predicted"/>
<dbReference type="RefSeq" id="WP_220696375.1">
    <property type="nucleotide sequence ID" value="NZ_CP080997.1"/>
</dbReference>
<dbReference type="Proteomes" id="UP000825008">
    <property type="component" value="Chromosome"/>
</dbReference>
<dbReference type="KEGG" id="mher:K3U94_10115"/>
<organism evidence="1 2">
    <name type="scientific">Mycolicibacter heraklionensis</name>
    <dbReference type="NCBI Taxonomy" id="512402"/>
    <lineage>
        <taxon>Bacteria</taxon>
        <taxon>Bacillati</taxon>
        <taxon>Actinomycetota</taxon>
        <taxon>Actinomycetes</taxon>
        <taxon>Mycobacteriales</taxon>
        <taxon>Mycobacteriaceae</taxon>
        <taxon>Mycolicibacter</taxon>
    </lineage>
</organism>
<protein>
    <submittedName>
        <fullName evidence="1">Uncharacterized protein</fullName>
    </submittedName>
</protein>